<name>W2YIL3_PHYNI</name>
<protein>
    <submittedName>
        <fullName evidence="2">Uncharacterized protein</fullName>
    </submittedName>
</protein>
<evidence type="ECO:0000313" key="2">
    <source>
        <dbReference type="EMBL" id="ETP34503.1"/>
    </source>
</evidence>
<proteinExistence type="predicted"/>
<dbReference type="EMBL" id="ANIY01003619">
    <property type="protein sequence ID" value="ETP34503.1"/>
    <property type="molecule type" value="Genomic_DNA"/>
</dbReference>
<dbReference type="Proteomes" id="UP000018948">
    <property type="component" value="Unassembled WGS sequence"/>
</dbReference>
<accession>W2YIL3</accession>
<feature type="region of interest" description="Disordered" evidence="1">
    <location>
        <begin position="149"/>
        <end position="185"/>
    </location>
</feature>
<gene>
    <name evidence="2" type="ORF">F442_17195</name>
</gene>
<comment type="caution">
    <text evidence="2">The sequence shown here is derived from an EMBL/GenBank/DDBJ whole genome shotgun (WGS) entry which is preliminary data.</text>
</comment>
<dbReference type="OrthoDB" id="114449at2759"/>
<evidence type="ECO:0000256" key="1">
    <source>
        <dbReference type="SAM" id="MobiDB-lite"/>
    </source>
</evidence>
<feature type="compositionally biased region" description="Low complexity" evidence="1">
    <location>
        <begin position="162"/>
        <end position="182"/>
    </location>
</feature>
<organism evidence="2 3">
    <name type="scientific">Phytophthora nicotianae P10297</name>
    <dbReference type="NCBI Taxonomy" id="1317064"/>
    <lineage>
        <taxon>Eukaryota</taxon>
        <taxon>Sar</taxon>
        <taxon>Stramenopiles</taxon>
        <taxon>Oomycota</taxon>
        <taxon>Peronosporomycetes</taxon>
        <taxon>Peronosporales</taxon>
        <taxon>Peronosporaceae</taxon>
        <taxon>Phytophthora</taxon>
    </lineage>
</organism>
<dbReference type="AlphaFoldDB" id="W2YIL3"/>
<sequence length="286" mass="33080">MVFRFSEDMDKELMREVIKQRPFAAKYGETGTVWVQVATRVSASIKVVVIDKQVQDRVRLLKKNWRAGELRATLGSGIEEAKDATDVQSHYNTLAGLVGQYVALESEFPTEKKKKKQKKQAEEAQTNVCASQSVAEAITRRALRGEYLLSSDSSSESEDDTSSVASTQSVASQANTTRTVTSTRRKSTYQLEVDRQEIRIRLDTEMRRDRFERQLKLQQQQHSERLSFEREHHANRLQFERERDQARERAEFRLTQAREQSEERNRQLILQCPKLFSESFNGGNKQ</sequence>
<evidence type="ECO:0000313" key="3">
    <source>
        <dbReference type="Proteomes" id="UP000018948"/>
    </source>
</evidence>
<feature type="region of interest" description="Disordered" evidence="1">
    <location>
        <begin position="109"/>
        <end position="130"/>
    </location>
</feature>
<reference evidence="2 3" key="1">
    <citation type="submission" date="2013-11" db="EMBL/GenBank/DDBJ databases">
        <title>The Genome Sequence of Phytophthora parasitica P10297.</title>
        <authorList>
            <consortium name="The Broad Institute Genomics Platform"/>
            <person name="Russ C."/>
            <person name="Tyler B."/>
            <person name="Panabieres F."/>
            <person name="Shan W."/>
            <person name="Tripathy S."/>
            <person name="Grunwald N."/>
            <person name="Machado M."/>
            <person name="Johnson C.S."/>
            <person name="Walker B."/>
            <person name="Young S.K."/>
            <person name="Zeng Q."/>
            <person name="Gargeya S."/>
            <person name="Fitzgerald M."/>
            <person name="Haas B."/>
            <person name="Abouelleil A."/>
            <person name="Allen A.W."/>
            <person name="Alvarado L."/>
            <person name="Arachchi H.M."/>
            <person name="Berlin A.M."/>
            <person name="Chapman S.B."/>
            <person name="Gainer-Dewar J."/>
            <person name="Goldberg J."/>
            <person name="Griggs A."/>
            <person name="Gujja S."/>
            <person name="Hansen M."/>
            <person name="Howarth C."/>
            <person name="Imamovic A."/>
            <person name="Ireland A."/>
            <person name="Larimer J."/>
            <person name="McCowan C."/>
            <person name="Murphy C."/>
            <person name="Pearson M."/>
            <person name="Poon T.W."/>
            <person name="Priest M."/>
            <person name="Roberts A."/>
            <person name="Saif S."/>
            <person name="Shea T."/>
            <person name="Sisk P."/>
            <person name="Sykes S."/>
            <person name="Wortman J."/>
            <person name="Nusbaum C."/>
            <person name="Birren B."/>
        </authorList>
    </citation>
    <scope>NUCLEOTIDE SEQUENCE [LARGE SCALE GENOMIC DNA]</scope>
    <source>
        <strain evidence="2 3">P10297</strain>
    </source>
</reference>